<accession>A0A1V8YEY6</accession>
<proteinExistence type="predicted"/>
<reference evidence="1 2" key="1">
    <citation type="journal article" date="2017" name="BMC Microbiol.">
        <title>Comparative genomics of Enterococcus spp. isolated from bovine feces.</title>
        <authorList>
            <person name="Beukers A.G."/>
            <person name="Zaheer R."/>
            <person name="Goji N."/>
            <person name="Amoako K.K."/>
            <person name="Chaves A.V."/>
            <person name="Ward M.P."/>
            <person name="McAllister T.A."/>
        </authorList>
    </citation>
    <scope>NUCLEOTIDE SEQUENCE [LARGE SCALE GENOMIC DNA]</scope>
    <source>
        <strain evidence="1 2">F1129D 143</strain>
    </source>
</reference>
<sequence length="165" mass="20045">MSIEDGYKLLKKFYPHKIIDNISLSQDFFYEESILFIYAEFSIDYFYNFISYHLQNNYYFIKENKTYLPTGISAVSEMIRESSIEDYKKNIRQNIENKAFDIEKLYELDYLITDNLETEEGFISDLLDIEHDLMNKDDFEREQKRNRYIINLRKINDVREDLKNG</sequence>
<evidence type="ECO:0000313" key="2">
    <source>
        <dbReference type="Proteomes" id="UP000192477"/>
    </source>
</evidence>
<gene>
    <name evidence="1" type="ORF">BH747_03925</name>
</gene>
<organism evidence="1 2">
    <name type="scientific">Enterococcus villorum</name>
    <dbReference type="NCBI Taxonomy" id="112904"/>
    <lineage>
        <taxon>Bacteria</taxon>
        <taxon>Bacillati</taxon>
        <taxon>Bacillota</taxon>
        <taxon>Bacilli</taxon>
        <taxon>Lactobacillales</taxon>
        <taxon>Enterococcaceae</taxon>
        <taxon>Enterococcus</taxon>
    </lineage>
</organism>
<dbReference type="STRING" id="112904.BH747_03925"/>
<name>A0A1V8YEY6_9ENTE</name>
<comment type="caution">
    <text evidence="1">The sequence shown here is derived from an EMBL/GenBank/DDBJ whole genome shotgun (WGS) entry which is preliminary data.</text>
</comment>
<dbReference type="AlphaFoldDB" id="A0A1V8YEY6"/>
<evidence type="ECO:0000313" key="1">
    <source>
        <dbReference type="EMBL" id="OQO71152.1"/>
    </source>
</evidence>
<dbReference type="EMBL" id="MJEA01000002">
    <property type="protein sequence ID" value="OQO71152.1"/>
    <property type="molecule type" value="Genomic_DNA"/>
</dbReference>
<dbReference type="Proteomes" id="UP000192477">
    <property type="component" value="Unassembled WGS sequence"/>
</dbReference>
<protein>
    <submittedName>
        <fullName evidence="1">Uncharacterized protein</fullName>
    </submittedName>
</protein>